<reference evidence="1" key="1">
    <citation type="submission" date="2020-05" db="EMBL/GenBank/DDBJ databases">
        <authorList>
            <person name="Chiriac C."/>
            <person name="Salcher M."/>
            <person name="Ghai R."/>
            <person name="Kavagutti S V."/>
        </authorList>
    </citation>
    <scope>NUCLEOTIDE SEQUENCE</scope>
</reference>
<sequence length="130" mass="14521">MVGLTECFLGDLPVGADDLGDMGFNPTIFQIPDFKLFVDPAEEIAEWFAIFVGVNENESGPGVNSTLRQTEILFLTFFNMRKVPLRWHISKFPFKGPSETMKWATDFFAVTVVIFKFATAMQTGIGVSLD</sequence>
<evidence type="ECO:0000313" key="1">
    <source>
        <dbReference type="EMBL" id="CAB4820495.1"/>
    </source>
</evidence>
<gene>
    <name evidence="1" type="ORF">UFOPK3004_01802</name>
</gene>
<organism evidence="1">
    <name type="scientific">freshwater metagenome</name>
    <dbReference type="NCBI Taxonomy" id="449393"/>
    <lineage>
        <taxon>unclassified sequences</taxon>
        <taxon>metagenomes</taxon>
        <taxon>ecological metagenomes</taxon>
    </lineage>
</organism>
<dbReference type="AlphaFoldDB" id="A0A6J6ZI98"/>
<proteinExistence type="predicted"/>
<name>A0A6J6ZI98_9ZZZZ</name>
<accession>A0A6J6ZI98</accession>
<protein>
    <submittedName>
        <fullName evidence="1">Unannotated protein</fullName>
    </submittedName>
</protein>
<dbReference type="EMBL" id="CAFAAL010000237">
    <property type="protein sequence ID" value="CAB4820495.1"/>
    <property type="molecule type" value="Genomic_DNA"/>
</dbReference>